<feature type="compositionally biased region" description="Low complexity" evidence="1">
    <location>
        <begin position="181"/>
        <end position="221"/>
    </location>
</feature>
<feature type="domain" description="C2H2-type" evidence="2">
    <location>
        <begin position="257"/>
        <end position="281"/>
    </location>
</feature>
<evidence type="ECO:0000313" key="3">
    <source>
        <dbReference type="EMBL" id="CAG2217299.1"/>
    </source>
</evidence>
<dbReference type="AlphaFoldDB" id="A0A8S3SK52"/>
<dbReference type="PANTHER" id="PTHR33845">
    <property type="entry name" value="C2H2-TYPE DOMAIN-CONTAINING PROTEIN"/>
    <property type="match status" value="1"/>
</dbReference>
<dbReference type="PROSITE" id="PS00028">
    <property type="entry name" value="ZINC_FINGER_C2H2_1"/>
    <property type="match status" value="1"/>
</dbReference>
<organism evidence="3 4">
    <name type="scientific">Mytilus edulis</name>
    <name type="common">Blue mussel</name>
    <dbReference type="NCBI Taxonomy" id="6550"/>
    <lineage>
        <taxon>Eukaryota</taxon>
        <taxon>Metazoa</taxon>
        <taxon>Spiralia</taxon>
        <taxon>Lophotrochozoa</taxon>
        <taxon>Mollusca</taxon>
        <taxon>Bivalvia</taxon>
        <taxon>Autobranchia</taxon>
        <taxon>Pteriomorphia</taxon>
        <taxon>Mytilida</taxon>
        <taxon>Mytiloidea</taxon>
        <taxon>Mytilidae</taxon>
        <taxon>Mytilinae</taxon>
        <taxon>Mytilus</taxon>
    </lineage>
</organism>
<gene>
    <name evidence="3" type="ORF">MEDL_30989</name>
</gene>
<evidence type="ECO:0000259" key="2">
    <source>
        <dbReference type="PROSITE" id="PS00028"/>
    </source>
</evidence>
<dbReference type="Proteomes" id="UP000683360">
    <property type="component" value="Unassembled WGS sequence"/>
</dbReference>
<dbReference type="InterPro" id="IPR013087">
    <property type="entry name" value="Znf_C2H2_type"/>
</dbReference>
<evidence type="ECO:0000256" key="1">
    <source>
        <dbReference type="SAM" id="MobiDB-lite"/>
    </source>
</evidence>
<feature type="region of interest" description="Disordered" evidence="1">
    <location>
        <begin position="179"/>
        <end position="230"/>
    </location>
</feature>
<dbReference type="PANTHER" id="PTHR33845:SF1">
    <property type="entry name" value="C2H2-TYPE DOMAIN-CONTAINING PROTEIN"/>
    <property type="match status" value="1"/>
</dbReference>
<dbReference type="EMBL" id="CAJPWZ010001526">
    <property type="protein sequence ID" value="CAG2217299.1"/>
    <property type="molecule type" value="Genomic_DNA"/>
</dbReference>
<keyword evidence="4" id="KW-1185">Reference proteome</keyword>
<evidence type="ECO:0000313" key="4">
    <source>
        <dbReference type="Proteomes" id="UP000683360"/>
    </source>
</evidence>
<name>A0A8S3SK52_MYTED</name>
<sequence length="540" mass="61242">MGVKAASLSYSYFDRYFDTTLSTLSFNCWKSSLDGKNEAQSDKSYCDAKIAHMRQKMRIFSAEGHNITTAMQMKEAIDSGAGVKGVYTSVVDVDTTKHQLKTHSWKGVSFITNVEYTTSGIKTWKAYRIGDGCLIENNKIISDDFQDHESSGHINLKQGTSAEVHEHHVLSNQTAFANAQSSLSSNHANEQSSSSSNHANEQSSSSSNHANEQSSSSSNHSIEQHIPESSSCTTVLEELDTSLQEHEGNNVDNVFYCPEYGCTKPYQSFEKMQDHIFIGKHTKQLFNDSTCDRAKQIWAGQCETLHASTLWKANGVKILNSVDLDSASSLNVFCQYVFRCFVTRDFHFNLREEFLKVDESEAVHTLTGFLELTTGYKLVVQTNQNLQNEIKTTRPLLKFELNVDYNNTIPPSDTEMSHINDTSVLEDLNENVHAMQTFENWILRHMDKGMNATHEYVYVETQVGHAKDVRDVGIYTEGIKDDDSKVKFYTGFPTIKVFWLFFLTLTKHGAKELNYWEGVKRSMGDKLYNQRKKKVFTTNR</sequence>
<accession>A0A8S3SK52</accession>
<proteinExistence type="predicted"/>
<comment type="caution">
    <text evidence="3">The sequence shown here is derived from an EMBL/GenBank/DDBJ whole genome shotgun (WGS) entry which is preliminary data.</text>
</comment>
<reference evidence="3" key="1">
    <citation type="submission" date="2021-03" db="EMBL/GenBank/DDBJ databases">
        <authorList>
            <person name="Bekaert M."/>
        </authorList>
    </citation>
    <scope>NUCLEOTIDE SEQUENCE</scope>
</reference>
<protein>
    <recommendedName>
        <fullName evidence="2">C2H2-type domain-containing protein</fullName>
    </recommendedName>
</protein>